<keyword evidence="1" id="KW-0472">Membrane</keyword>
<feature type="transmembrane region" description="Helical" evidence="1">
    <location>
        <begin position="57"/>
        <end position="76"/>
    </location>
</feature>
<feature type="transmembrane region" description="Helical" evidence="1">
    <location>
        <begin position="7"/>
        <end position="28"/>
    </location>
</feature>
<name>A0A1X7MR27_9HYPH</name>
<dbReference type="EMBL" id="FXBL01000002">
    <property type="protein sequence ID" value="SMH26423.1"/>
    <property type="molecule type" value="Genomic_DNA"/>
</dbReference>
<proteinExistence type="predicted"/>
<dbReference type="AlphaFoldDB" id="A0A1X7MR27"/>
<organism evidence="2 3">
    <name type="scientific">Mesorhizobium australicum</name>
    <dbReference type="NCBI Taxonomy" id="536018"/>
    <lineage>
        <taxon>Bacteria</taxon>
        <taxon>Pseudomonadati</taxon>
        <taxon>Pseudomonadota</taxon>
        <taxon>Alphaproteobacteria</taxon>
        <taxon>Hyphomicrobiales</taxon>
        <taxon>Phyllobacteriaceae</taxon>
        <taxon>Mesorhizobium</taxon>
    </lineage>
</organism>
<feature type="transmembrane region" description="Helical" evidence="1">
    <location>
        <begin position="34"/>
        <end position="50"/>
    </location>
</feature>
<feature type="transmembrane region" description="Helical" evidence="1">
    <location>
        <begin position="96"/>
        <end position="119"/>
    </location>
</feature>
<evidence type="ECO:0000313" key="3">
    <source>
        <dbReference type="Proteomes" id="UP000193083"/>
    </source>
</evidence>
<sequence length="186" mass="20956">MHPGRSILSIVAALLFSFVVPLFGYIYLGPLYPALFLIGYLGGFFLWLFVPARAPWVSIRMPYWLTLLAFLFLHKLEENRMAFFEVVSDRITRTPIPDVSVGLVLALLVIPVGTWLAVPVLMSRDQEFGRYLAWTFFASMGITELAHFALPLLTDDAYGYFPGMASVVVLAPLAWWGIWRLARPAA</sequence>
<reference evidence="3" key="1">
    <citation type="submission" date="2017-04" db="EMBL/GenBank/DDBJ databases">
        <authorList>
            <person name="Varghese N."/>
            <person name="Submissions S."/>
        </authorList>
    </citation>
    <scope>NUCLEOTIDE SEQUENCE [LARGE SCALE GENOMIC DNA]</scope>
    <source>
        <strain evidence="3">B5P</strain>
    </source>
</reference>
<evidence type="ECO:0000256" key="1">
    <source>
        <dbReference type="SAM" id="Phobius"/>
    </source>
</evidence>
<protein>
    <submittedName>
        <fullName evidence="2">Uncharacterized protein</fullName>
    </submittedName>
</protein>
<feature type="transmembrane region" description="Helical" evidence="1">
    <location>
        <begin position="131"/>
        <end position="153"/>
    </location>
</feature>
<keyword evidence="1" id="KW-0812">Transmembrane</keyword>
<accession>A0A1X7MR27</accession>
<gene>
    <name evidence="2" type="ORF">SAMN02982922_0240</name>
</gene>
<feature type="transmembrane region" description="Helical" evidence="1">
    <location>
        <begin position="159"/>
        <end position="179"/>
    </location>
</feature>
<dbReference type="RefSeq" id="WP_176247387.1">
    <property type="nucleotide sequence ID" value="NZ_FXBL01000002.1"/>
</dbReference>
<evidence type="ECO:0000313" key="2">
    <source>
        <dbReference type="EMBL" id="SMH26423.1"/>
    </source>
</evidence>
<keyword evidence="3" id="KW-1185">Reference proteome</keyword>
<dbReference type="Proteomes" id="UP000193083">
    <property type="component" value="Unassembled WGS sequence"/>
</dbReference>
<keyword evidence="1" id="KW-1133">Transmembrane helix</keyword>